<feature type="non-terminal residue" evidence="2">
    <location>
        <position position="1"/>
    </location>
</feature>
<feature type="compositionally biased region" description="Polar residues" evidence="1">
    <location>
        <begin position="25"/>
        <end position="35"/>
    </location>
</feature>
<reference evidence="2" key="2">
    <citation type="submission" date="2016-06" db="EMBL/GenBank/DDBJ databases">
        <title>The genome of a short-lived fish provides insights into sex chromosome evolution and the genetic control of aging.</title>
        <authorList>
            <person name="Reichwald K."/>
            <person name="Felder M."/>
            <person name="Petzold A."/>
            <person name="Koch P."/>
            <person name="Groth M."/>
            <person name="Platzer M."/>
        </authorList>
    </citation>
    <scope>NUCLEOTIDE SEQUENCE</scope>
    <source>
        <tissue evidence="2">Brain</tissue>
    </source>
</reference>
<organism evidence="2">
    <name type="scientific">Nothobranchius furzeri</name>
    <name type="common">Turquoise killifish</name>
    <dbReference type="NCBI Taxonomy" id="105023"/>
    <lineage>
        <taxon>Eukaryota</taxon>
        <taxon>Metazoa</taxon>
        <taxon>Chordata</taxon>
        <taxon>Craniata</taxon>
        <taxon>Vertebrata</taxon>
        <taxon>Euteleostomi</taxon>
        <taxon>Actinopterygii</taxon>
        <taxon>Neopterygii</taxon>
        <taxon>Teleostei</taxon>
        <taxon>Neoteleostei</taxon>
        <taxon>Acanthomorphata</taxon>
        <taxon>Ovalentaria</taxon>
        <taxon>Atherinomorphae</taxon>
        <taxon>Cyprinodontiformes</taxon>
        <taxon>Nothobranchiidae</taxon>
        <taxon>Nothobranchius</taxon>
    </lineage>
</organism>
<gene>
    <name evidence="2" type="primary">Nfu_g_1_007509</name>
</gene>
<dbReference type="EMBL" id="HADY01023971">
    <property type="protein sequence ID" value="SBP62456.1"/>
    <property type="molecule type" value="Transcribed_RNA"/>
</dbReference>
<accession>A0A1A8B704</accession>
<feature type="compositionally biased region" description="Basic and acidic residues" evidence="1">
    <location>
        <begin position="119"/>
        <end position="142"/>
    </location>
</feature>
<proteinExistence type="predicted"/>
<dbReference type="AlphaFoldDB" id="A0A1A8B704"/>
<protein>
    <submittedName>
        <fullName evidence="2">Uncharacterized protein</fullName>
    </submittedName>
</protein>
<dbReference type="EMBL" id="HAEJ01000777">
    <property type="protein sequence ID" value="SBS41234.1"/>
    <property type="molecule type" value="Transcribed_RNA"/>
</dbReference>
<name>A0A1A8B704_NOTFU</name>
<sequence>GIQDVEVQPSDHIENVVALSGGDENANNHNIQLESDFSRGTEAVKVTRPAPSRVMNRNQRDDPGATHQTKKINTNRVDGGPAASDQNAEDQQDSTKQPLLSDQRAAGEGFGVAGEADVLVDKPGFDPDQVKGHSSTRDLGVE</sequence>
<feature type="region of interest" description="Disordered" evidence="1">
    <location>
        <begin position="19"/>
        <end position="142"/>
    </location>
</feature>
<evidence type="ECO:0000256" key="1">
    <source>
        <dbReference type="SAM" id="MobiDB-lite"/>
    </source>
</evidence>
<reference evidence="2" key="1">
    <citation type="submission" date="2016-05" db="EMBL/GenBank/DDBJ databases">
        <authorList>
            <person name="Lavstsen T."/>
            <person name="Jespersen J.S."/>
        </authorList>
    </citation>
    <scope>NUCLEOTIDE SEQUENCE</scope>
    <source>
        <tissue evidence="2">Brain</tissue>
    </source>
</reference>
<evidence type="ECO:0000313" key="2">
    <source>
        <dbReference type="EMBL" id="SBP62456.1"/>
    </source>
</evidence>